<proteinExistence type="predicted"/>
<name>A0A7J7LXN5_9MAGN</name>
<gene>
    <name evidence="2" type="ORF">GIB67_003267</name>
</gene>
<reference evidence="2 3" key="1">
    <citation type="journal article" date="2020" name="IScience">
        <title>Genome Sequencing of the Endangered Kingdonia uniflora (Circaeasteraceae, Ranunculales) Reveals Potential Mechanisms of Evolutionary Specialization.</title>
        <authorList>
            <person name="Sun Y."/>
            <person name="Deng T."/>
            <person name="Zhang A."/>
            <person name="Moore M.J."/>
            <person name="Landis J.B."/>
            <person name="Lin N."/>
            <person name="Zhang H."/>
            <person name="Zhang X."/>
            <person name="Huang J."/>
            <person name="Zhang X."/>
            <person name="Sun H."/>
            <person name="Wang H."/>
        </authorList>
    </citation>
    <scope>NUCLEOTIDE SEQUENCE [LARGE SCALE GENOMIC DNA]</scope>
    <source>
        <strain evidence="2">TB1705</strain>
        <tissue evidence="2">Leaf</tissue>
    </source>
</reference>
<dbReference type="EMBL" id="JACGCM010001912">
    <property type="protein sequence ID" value="KAF6147369.1"/>
    <property type="molecule type" value="Genomic_DNA"/>
</dbReference>
<evidence type="ECO:0000256" key="1">
    <source>
        <dbReference type="SAM" id="MobiDB-lite"/>
    </source>
</evidence>
<keyword evidence="3" id="KW-1185">Reference proteome</keyword>
<feature type="region of interest" description="Disordered" evidence="1">
    <location>
        <begin position="335"/>
        <end position="354"/>
    </location>
</feature>
<evidence type="ECO:0000313" key="3">
    <source>
        <dbReference type="Proteomes" id="UP000541444"/>
    </source>
</evidence>
<dbReference type="Proteomes" id="UP000541444">
    <property type="component" value="Unassembled WGS sequence"/>
</dbReference>
<feature type="region of interest" description="Disordered" evidence="1">
    <location>
        <begin position="376"/>
        <end position="450"/>
    </location>
</feature>
<sequence length="469" mass="53296">MHIFENVDGDQFYYQGLLEYIMSDVVRINEAISPGYGIVVKTMCACEIVDVCDDTSLYKMWHCSDVDSMWDVHFYVYALPIEVVPPPLIQQPDVVMIELDEGLPICHTSQVEVEVESTQFDLLHETEVHHTILPVYNPGLEMVIGIEWPTVNAYNAFLRVNLDGITFSIRNNSNLNHTCPGGSGQSNENVNAQWVAKEVEETIRTVKTTRPTDQNVKKLEPTSWRFSFRHMYKNMKKFHRETQIEWLVWSAAKAFKQFEKNKRMNQLKLENSSAHDWLLKKPFEHWAKPHFDFTTKRLKAKEWEEAGLVLVPRAQTYIDKMIKCYGQYQPTNQENHFLPPSLVRGAGRPRKQKIPYPDEEKMQKGCEKYGGYGRNKKTCKGTPATPRPRVARAPTKVDTSASIKRHMSSLGLPPAVPNMRGRGSGGIGDSGRRSSSGARYSHSHTGLKCAESTHSGLTGLKCAKGMGKF</sequence>
<evidence type="ECO:0000313" key="2">
    <source>
        <dbReference type="EMBL" id="KAF6147369.1"/>
    </source>
</evidence>
<dbReference type="AlphaFoldDB" id="A0A7J7LXN5"/>
<feature type="compositionally biased region" description="Low complexity" evidence="1">
    <location>
        <begin position="382"/>
        <end position="394"/>
    </location>
</feature>
<comment type="caution">
    <text evidence="2">The sequence shown here is derived from an EMBL/GenBank/DDBJ whole genome shotgun (WGS) entry which is preliminary data.</text>
</comment>
<accession>A0A7J7LXN5</accession>
<protein>
    <submittedName>
        <fullName evidence="2">Uncharacterized protein</fullName>
    </submittedName>
</protein>
<organism evidence="2 3">
    <name type="scientific">Kingdonia uniflora</name>
    <dbReference type="NCBI Taxonomy" id="39325"/>
    <lineage>
        <taxon>Eukaryota</taxon>
        <taxon>Viridiplantae</taxon>
        <taxon>Streptophyta</taxon>
        <taxon>Embryophyta</taxon>
        <taxon>Tracheophyta</taxon>
        <taxon>Spermatophyta</taxon>
        <taxon>Magnoliopsida</taxon>
        <taxon>Ranunculales</taxon>
        <taxon>Circaeasteraceae</taxon>
        <taxon>Kingdonia</taxon>
    </lineage>
</organism>